<gene>
    <name evidence="1" type="ORF">JK358_38480</name>
</gene>
<name>A0ABS1MIZ7_9NOCA</name>
<reference evidence="1 2" key="1">
    <citation type="submission" date="2021-01" db="EMBL/GenBank/DDBJ databases">
        <title>WGS of actinomycetes isolated from Thailand.</title>
        <authorList>
            <person name="Thawai C."/>
        </authorList>
    </citation>
    <scope>NUCLEOTIDE SEQUENCE [LARGE SCALE GENOMIC DNA]</scope>
    <source>
        <strain evidence="1 2">LPG 2</strain>
    </source>
</reference>
<organism evidence="1 2">
    <name type="scientific">Nocardia acididurans</name>
    <dbReference type="NCBI Taxonomy" id="2802282"/>
    <lineage>
        <taxon>Bacteria</taxon>
        <taxon>Bacillati</taxon>
        <taxon>Actinomycetota</taxon>
        <taxon>Actinomycetes</taxon>
        <taxon>Mycobacteriales</taxon>
        <taxon>Nocardiaceae</taxon>
        <taxon>Nocardia</taxon>
    </lineage>
</organism>
<accession>A0ABS1MIZ7</accession>
<feature type="non-terminal residue" evidence="1">
    <location>
        <position position="113"/>
    </location>
</feature>
<dbReference type="RefSeq" id="WP_201958757.1">
    <property type="nucleotide sequence ID" value="NZ_JAERRJ010000031.1"/>
</dbReference>
<dbReference type="EMBL" id="JAERRJ010000031">
    <property type="protein sequence ID" value="MBL1080299.1"/>
    <property type="molecule type" value="Genomic_DNA"/>
</dbReference>
<protein>
    <submittedName>
        <fullName evidence="1">Uncharacterized protein</fullName>
    </submittedName>
</protein>
<sequence>MNPNHPTRPTDTLYAADLTRGMIMPISSPDRPALKHACQIEKTRTRLNGNVYLWGTMLHGPYEGRRAHVICPGHSLIRVLTSHYGVCGTCGGLAPCPDETADYELRALLASID</sequence>
<dbReference type="Proteomes" id="UP000602198">
    <property type="component" value="Unassembled WGS sequence"/>
</dbReference>
<keyword evidence="2" id="KW-1185">Reference proteome</keyword>
<comment type="caution">
    <text evidence="1">The sequence shown here is derived from an EMBL/GenBank/DDBJ whole genome shotgun (WGS) entry which is preliminary data.</text>
</comment>
<evidence type="ECO:0000313" key="2">
    <source>
        <dbReference type="Proteomes" id="UP000602198"/>
    </source>
</evidence>
<evidence type="ECO:0000313" key="1">
    <source>
        <dbReference type="EMBL" id="MBL1080299.1"/>
    </source>
</evidence>
<proteinExistence type="predicted"/>